<dbReference type="AlphaFoldDB" id="A0A917B0K5"/>
<dbReference type="Pfam" id="PF05402">
    <property type="entry name" value="PqqD"/>
    <property type="match status" value="1"/>
</dbReference>
<dbReference type="Proteomes" id="UP000598775">
    <property type="component" value="Unassembled WGS sequence"/>
</dbReference>
<dbReference type="EMBL" id="BMGP01000001">
    <property type="protein sequence ID" value="GGF12990.1"/>
    <property type="molecule type" value="Genomic_DNA"/>
</dbReference>
<protein>
    <recommendedName>
        <fullName evidence="3">PqqD family protein</fullName>
    </recommendedName>
</protein>
<proteinExistence type="predicted"/>
<keyword evidence="2" id="KW-1185">Reference proteome</keyword>
<name>A0A917B0K5_9MICO</name>
<evidence type="ECO:0008006" key="3">
    <source>
        <dbReference type="Google" id="ProtNLM"/>
    </source>
</evidence>
<comment type="caution">
    <text evidence="1">The sequence shown here is derived from an EMBL/GenBank/DDBJ whole genome shotgun (WGS) entry which is preliminary data.</text>
</comment>
<organism evidence="1 2">
    <name type="scientific">Subtercola lobariae</name>
    <dbReference type="NCBI Taxonomy" id="1588641"/>
    <lineage>
        <taxon>Bacteria</taxon>
        <taxon>Bacillati</taxon>
        <taxon>Actinomycetota</taxon>
        <taxon>Actinomycetes</taxon>
        <taxon>Micrococcales</taxon>
        <taxon>Microbacteriaceae</taxon>
        <taxon>Subtercola</taxon>
    </lineage>
</organism>
<dbReference type="RefSeq" id="WP_188672763.1">
    <property type="nucleotide sequence ID" value="NZ_BMGP01000001.1"/>
</dbReference>
<sequence>MTAWARDTMVRRRENIAIVTRTNQLVVLALDQPSCEPFSISGSGVDVWQSIESSFQSISDLSNRISRIAHIDPRSIEGDIINFVSVLFSKGLIERGDEA</sequence>
<gene>
    <name evidence="1" type="ORF">GCM10011399_03600</name>
</gene>
<accession>A0A917B0K5</accession>
<evidence type="ECO:0000313" key="2">
    <source>
        <dbReference type="Proteomes" id="UP000598775"/>
    </source>
</evidence>
<evidence type="ECO:0000313" key="1">
    <source>
        <dbReference type="EMBL" id="GGF12990.1"/>
    </source>
</evidence>
<reference evidence="1 2" key="1">
    <citation type="journal article" date="2014" name="Int. J. Syst. Evol. Microbiol.">
        <title>Complete genome sequence of Corynebacterium casei LMG S-19264T (=DSM 44701T), isolated from a smear-ripened cheese.</title>
        <authorList>
            <consortium name="US DOE Joint Genome Institute (JGI-PGF)"/>
            <person name="Walter F."/>
            <person name="Albersmeier A."/>
            <person name="Kalinowski J."/>
            <person name="Ruckert C."/>
        </authorList>
    </citation>
    <scope>NUCLEOTIDE SEQUENCE [LARGE SCALE GENOMIC DNA]</scope>
    <source>
        <strain evidence="1 2">CGMCC 1.12976</strain>
    </source>
</reference>
<dbReference type="InterPro" id="IPR008792">
    <property type="entry name" value="PQQD"/>
</dbReference>